<evidence type="ECO:0000313" key="3">
    <source>
        <dbReference type="Proteomes" id="UP000041254"/>
    </source>
</evidence>
<evidence type="ECO:0000313" key="2">
    <source>
        <dbReference type="EMBL" id="CEM19505.1"/>
    </source>
</evidence>
<proteinExistence type="predicted"/>
<dbReference type="AlphaFoldDB" id="A0A0G4FWC6"/>
<dbReference type="EMBL" id="CDMY01000514">
    <property type="protein sequence ID" value="CEM19505.1"/>
    <property type="molecule type" value="Genomic_DNA"/>
</dbReference>
<sequence>MFDKGNFLNLTPTNRYRIRSVTGDTTMAEGVGDVQLFVRTAKGRVAEMRVKDVLYVRRHDEGPDIGGCPQRQLRGSTILRRQHAQREWQEMLNDRVRVRLGKPPQNRYGDDAGRT</sequence>
<dbReference type="OrthoDB" id="413361at2759"/>
<name>A0A0G4FWC6_VITBC</name>
<evidence type="ECO:0000256" key="1">
    <source>
        <dbReference type="SAM" id="MobiDB-lite"/>
    </source>
</evidence>
<accession>A0A0G4FWC6</accession>
<organism evidence="2 3">
    <name type="scientific">Vitrella brassicaformis (strain CCMP3155)</name>
    <dbReference type="NCBI Taxonomy" id="1169540"/>
    <lineage>
        <taxon>Eukaryota</taxon>
        <taxon>Sar</taxon>
        <taxon>Alveolata</taxon>
        <taxon>Colpodellida</taxon>
        <taxon>Vitrellaceae</taxon>
        <taxon>Vitrella</taxon>
    </lineage>
</organism>
<dbReference type="InParanoid" id="A0A0G4FWC6"/>
<keyword evidence="3" id="KW-1185">Reference proteome</keyword>
<feature type="region of interest" description="Disordered" evidence="1">
    <location>
        <begin position="96"/>
        <end position="115"/>
    </location>
</feature>
<gene>
    <name evidence="2" type="ORF">Vbra_1745</name>
</gene>
<dbReference type="Proteomes" id="UP000041254">
    <property type="component" value="Unassembled WGS sequence"/>
</dbReference>
<dbReference type="VEuPathDB" id="CryptoDB:Vbra_1745"/>
<protein>
    <submittedName>
        <fullName evidence="2">Uncharacterized protein</fullName>
    </submittedName>
</protein>
<reference evidence="2 3" key="1">
    <citation type="submission" date="2014-11" db="EMBL/GenBank/DDBJ databases">
        <authorList>
            <person name="Zhu J."/>
            <person name="Qi W."/>
            <person name="Song R."/>
        </authorList>
    </citation>
    <scope>NUCLEOTIDE SEQUENCE [LARGE SCALE GENOMIC DNA]</scope>
</reference>